<evidence type="ECO:0000256" key="2">
    <source>
        <dbReference type="SAM" id="MobiDB-lite"/>
    </source>
</evidence>
<dbReference type="InterPro" id="IPR001623">
    <property type="entry name" value="DnaJ_domain"/>
</dbReference>
<dbReference type="SUPFAM" id="SSF46565">
    <property type="entry name" value="Chaperone J-domain"/>
    <property type="match status" value="1"/>
</dbReference>
<dbReference type="PROSITE" id="PS00636">
    <property type="entry name" value="DNAJ_1"/>
    <property type="match status" value="1"/>
</dbReference>
<evidence type="ECO:0000256" key="1">
    <source>
        <dbReference type="ARBA" id="ARBA00023186"/>
    </source>
</evidence>
<protein>
    <submittedName>
        <fullName evidence="5">DnaJ-domain-containing protein</fullName>
    </submittedName>
</protein>
<dbReference type="PANTHER" id="PTHR44145">
    <property type="entry name" value="DNAJ HOMOLOG SUBFAMILY A MEMBER 3, MITOCHONDRIAL"/>
    <property type="match status" value="1"/>
</dbReference>
<evidence type="ECO:0000256" key="3">
    <source>
        <dbReference type="SAM" id="Phobius"/>
    </source>
</evidence>
<organism evidence="5 6">
    <name type="scientific">Cristinia sonorae</name>
    <dbReference type="NCBI Taxonomy" id="1940300"/>
    <lineage>
        <taxon>Eukaryota</taxon>
        <taxon>Fungi</taxon>
        <taxon>Dikarya</taxon>
        <taxon>Basidiomycota</taxon>
        <taxon>Agaricomycotina</taxon>
        <taxon>Agaricomycetes</taxon>
        <taxon>Agaricomycetidae</taxon>
        <taxon>Agaricales</taxon>
        <taxon>Pleurotineae</taxon>
        <taxon>Stephanosporaceae</taxon>
        <taxon>Cristinia</taxon>
    </lineage>
</organism>
<dbReference type="EMBL" id="JAEVFJ010000068">
    <property type="protein sequence ID" value="KAH8076006.1"/>
    <property type="molecule type" value="Genomic_DNA"/>
</dbReference>
<proteinExistence type="predicted"/>
<keyword evidence="3" id="KW-0812">Transmembrane</keyword>
<evidence type="ECO:0000313" key="6">
    <source>
        <dbReference type="Proteomes" id="UP000813824"/>
    </source>
</evidence>
<feature type="compositionally biased region" description="Basic and acidic residues" evidence="2">
    <location>
        <begin position="133"/>
        <end position="143"/>
    </location>
</feature>
<feature type="compositionally biased region" description="Basic and acidic residues" evidence="2">
    <location>
        <begin position="88"/>
        <end position="99"/>
    </location>
</feature>
<comment type="caution">
    <text evidence="5">The sequence shown here is derived from an EMBL/GenBank/DDBJ whole genome shotgun (WGS) entry which is preliminary data.</text>
</comment>
<dbReference type="Proteomes" id="UP000813824">
    <property type="component" value="Unassembled WGS sequence"/>
</dbReference>
<keyword evidence="1" id="KW-0143">Chaperone</keyword>
<accession>A0A8K0UDP4</accession>
<dbReference type="AlphaFoldDB" id="A0A8K0UDP4"/>
<name>A0A8K0UDP4_9AGAR</name>
<dbReference type="InterPro" id="IPR051938">
    <property type="entry name" value="Apopto_cytoskel_mod"/>
</dbReference>
<sequence length="203" mass="22940">MRSFSTCSAVRSHYQTLSVPRTANKNQIKSSFYKLSKVYHPDVAKDPTAKEKFQAVSEAYAILGDDRKRRAYDRTLVDDSHSHRHPAHGHDSPMYDTTRRRGATHAWQSPHTQHHPRYPHRAGPGAGGHYQRPHTEPGPHFRDNPFSSPNVQRATGRRATAGERERMEMDRINNISGFWRTMQVIGVIFVIAAVGGGFRADAS</sequence>
<keyword evidence="6" id="KW-1185">Reference proteome</keyword>
<feature type="region of interest" description="Disordered" evidence="2">
    <location>
        <begin position="77"/>
        <end position="165"/>
    </location>
</feature>
<dbReference type="CDD" id="cd06257">
    <property type="entry name" value="DnaJ"/>
    <property type="match status" value="1"/>
</dbReference>
<dbReference type="InterPro" id="IPR036869">
    <property type="entry name" value="J_dom_sf"/>
</dbReference>
<dbReference type="InterPro" id="IPR018253">
    <property type="entry name" value="DnaJ_domain_CS"/>
</dbReference>
<evidence type="ECO:0000313" key="5">
    <source>
        <dbReference type="EMBL" id="KAH8076006.1"/>
    </source>
</evidence>
<feature type="domain" description="J" evidence="4">
    <location>
        <begin position="12"/>
        <end position="76"/>
    </location>
</feature>
<keyword evidence="3" id="KW-0472">Membrane</keyword>
<evidence type="ECO:0000259" key="4">
    <source>
        <dbReference type="PROSITE" id="PS50076"/>
    </source>
</evidence>
<dbReference type="Gene3D" id="1.10.287.110">
    <property type="entry name" value="DnaJ domain"/>
    <property type="match status" value="1"/>
</dbReference>
<dbReference type="OrthoDB" id="445556at2759"/>
<keyword evidence="3" id="KW-1133">Transmembrane helix</keyword>
<gene>
    <name evidence="5" type="ORF">BXZ70DRAFT_711213</name>
</gene>
<dbReference type="Pfam" id="PF00226">
    <property type="entry name" value="DnaJ"/>
    <property type="match status" value="1"/>
</dbReference>
<dbReference type="PANTHER" id="PTHR44145:SF3">
    <property type="entry name" value="DNAJ HOMOLOG SUBFAMILY A MEMBER 3, MITOCHONDRIAL"/>
    <property type="match status" value="1"/>
</dbReference>
<dbReference type="PROSITE" id="PS50076">
    <property type="entry name" value="DNAJ_2"/>
    <property type="match status" value="1"/>
</dbReference>
<feature type="transmembrane region" description="Helical" evidence="3">
    <location>
        <begin position="177"/>
        <end position="198"/>
    </location>
</feature>
<dbReference type="SMART" id="SM00271">
    <property type="entry name" value="DnaJ"/>
    <property type="match status" value="1"/>
</dbReference>
<dbReference type="PRINTS" id="PR00625">
    <property type="entry name" value="JDOMAIN"/>
</dbReference>
<reference evidence="5" key="1">
    <citation type="journal article" date="2021" name="New Phytol.">
        <title>Evolutionary innovations through gain and loss of genes in the ectomycorrhizal Boletales.</title>
        <authorList>
            <person name="Wu G."/>
            <person name="Miyauchi S."/>
            <person name="Morin E."/>
            <person name="Kuo A."/>
            <person name="Drula E."/>
            <person name="Varga T."/>
            <person name="Kohler A."/>
            <person name="Feng B."/>
            <person name="Cao Y."/>
            <person name="Lipzen A."/>
            <person name="Daum C."/>
            <person name="Hundley H."/>
            <person name="Pangilinan J."/>
            <person name="Johnson J."/>
            <person name="Barry K."/>
            <person name="LaButti K."/>
            <person name="Ng V."/>
            <person name="Ahrendt S."/>
            <person name="Min B."/>
            <person name="Choi I.G."/>
            <person name="Park H."/>
            <person name="Plett J.M."/>
            <person name="Magnuson J."/>
            <person name="Spatafora J.W."/>
            <person name="Nagy L.G."/>
            <person name="Henrissat B."/>
            <person name="Grigoriev I.V."/>
            <person name="Yang Z.L."/>
            <person name="Xu J."/>
            <person name="Martin F.M."/>
        </authorList>
    </citation>
    <scope>NUCLEOTIDE SEQUENCE</scope>
    <source>
        <strain evidence="5">KKN 215</strain>
    </source>
</reference>